<dbReference type="RefSeq" id="WP_155109971.1">
    <property type="nucleotide sequence ID" value="NZ_WMJZ01000041.1"/>
</dbReference>
<feature type="transmembrane region" description="Helical" evidence="2">
    <location>
        <begin position="59"/>
        <end position="81"/>
    </location>
</feature>
<organism evidence="4 5">
    <name type="scientific">Intestinirhabdus alba</name>
    <dbReference type="NCBI Taxonomy" id="2899544"/>
    <lineage>
        <taxon>Bacteria</taxon>
        <taxon>Pseudomonadati</taxon>
        <taxon>Pseudomonadota</taxon>
        <taxon>Gammaproteobacteria</taxon>
        <taxon>Enterobacterales</taxon>
        <taxon>Enterobacteriaceae</taxon>
        <taxon>Intestinirhabdus</taxon>
    </lineage>
</organism>
<dbReference type="Proteomes" id="UP000477739">
    <property type="component" value="Unassembled WGS sequence"/>
</dbReference>
<evidence type="ECO:0000256" key="2">
    <source>
        <dbReference type="SAM" id="Phobius"/>
    </source>
</evidence>
<dbReference type="SUPFAM" id="SSF53850">
    <property type="entry name" value="Periplasmic binding protein-like II"/>
    <property type="match status" value="1"/>
</dbReference>
<keyword evidence="1" id="KW-0732">Signal</keyword>
<dbReference type="AlphaFoldDB" id="A0A6L6INV9"/>
<reference evidence="4 5" key="1">
    <citation type="submission" date="2019-11" db="EMBL/GenBank/DDBJ databases">
        <title>Escherichia alba sp. nov. isolated from the gut of plastic-eating superworms Zophobas atratus.</title>
        <authorList>
            <person name="Yang Y."/>
        </authorList>
    </citation>
    <scope>NUCLEOTIDE SEQUENCE [LARGE SCALE GENOMIC DNA]</scope>
    <source>
        <strain evidence="5">BIT-B35</strain>
    </source>
</reference>
<feature type="transmembrane region" description="Helical" evidence="2">
    <location>
        <begin position="137"/>
        <end position="163"/>
    </location>
</feature>
<keyword evidence="2" id="KW-0472">Membrane</keyword>
<dbReference type="Pfam" id="PF12849">
    <property type="entry name" value="PBP_like_2"/>
    <property type="match status" value="1"/>
</dbReference>
<keyword evidence="2" id="KW-0812">Transmembrane</keyword>
<dbReference type="EMBL" id="WMJZ01000041">
    <property type="protein sequence ID" value="MTH48521.1"/>
    <property type="molecule type" value="Genomic_DNA"/>
</dbReference>
<keyword evidence="5" id="KW-1185">Reference proteome</keyword>
<dbReference type="InterPro" id="IPR050811">
    <property type="entry name" value="Phosphate_ABC_transporter"/>
</dbReference>
<evidence type="ECO:0000313" key="5">
    <source>
        <dbReference type="Proteomes" id="UP000477739"/>
    </source>
</evidence>
<sequence length="504" mass="56360">MKQKVGWWVRSLIIALVVVPAMANGVALGGVALFVWEVFSRYFHRFGGSHDYLLSESVLKVVIFALGGVVMFFIGWLWARFTRPAYNGVARQNVLLAPALLALLVWIVALCFAQLSFVNLTLYKSHLTVALSPWPVITSLFLFLGWPWGIVLIPVGSQICFTLGCCRHNRRVPASRQAKKIRRLLILLLLALGLIALWQARFHEERYPAGSDAISVNENIDRRAYRPTGSHSQLTPLHGAPRVRFSPPCPRLDGATALLPLYASAFYGLCDASGKRDRFLPASGAARAYEKIIDGTVDMIFTALPSAQQMAQAEEAQVPLLYTPFAREAFVFIVRADNPVESLTEQQLRDIFSGKITRWSEVGGDNTEIQVWQRPADSDSQSAMLTNVMKATPMLPPKETEVFARRGNVIRKVADYQNTRRSIGYTFRYYATRMNKNSGIKLLAIDGVAPTVENIQSGAWPWTVDMFMVTRQDAPLDIHKLSEWFLSPQGQRLVQDTGYVPLGE</sequence>
<evidence type="ECO:0000313" key="4">
    <source>
        <dbReference type="EMBL" id="MTH48521.1"/>
    </source>
</evidence>
<dbReference type="PANTHER" id="PTHR30570:SF1">
    <property type="entry name" value="PHOSPHATE-BINDING PROTEIN PSTS"/>
    <property type="match status" value="1"/>
</dbReference>
<protein>
    <recommendedName>
        <fullName evidence="3">PBP domain-containing protein</fullName>
    </recommendedName>
</protein>
<feature type="transmembrane region" description="Helical" evidence="2">
    <location>
        <begin position="93"/>
        <end position="117"/>
    </location>
</feature>
<keyword evidence="2" id="KW-1133">Transmembrane helix</keyword>
<proteinExistence type="predicted"/>
<feature type="domain" description="PBP" evidence="3">
    <location>
        <begin position="283"/>
        <end position="474"/>
    </location>
</feature>
<evidence type="ECO:0000259" key="3">
    <source>
        <dbReference type="Pfam" id="PF12849"/>
    </source>
</evidence>
<gene>
    <name evidence="4" type="ORF">GJV78_20155</name>
</gene>
<accession>A0A6L6INV9</accession>
<dbReference type="Gene3D" id="3.40.190.10">
    <property type="entry name" value="Periplasmic binding protein-like II"/>
    <property type="match status" value="2"/>
</dbReference>
<feature type="transmembrane region" description="Helical" evidence="2">
    <location>
        <begin position="12"/>
        <end position="39"/>
    </location>
</feature>
<name>A0A6L6INV9_9ENTR</name>
<feature type="transmembrane region" description="Helical" evidence="2">
    <location>
        <begin position="184"/>
        <end position="202"/>
    </location>
</feature>
<dbReference type="PANTHER" id="PTHR30570">
    <property type="entry name" value="PERIPLASMIC PHOSPHATE BINDING COMPONENT OF PHOSPHATE ABC TRANSPORTER"/>
    <property type="match status" value="1"/>
</dbReference>
<comment type="caution">
    <text evidence="4">The sequence shown here is derived from an EMBL/GenBank/DDBJ whole genome shotgun (WGS) entry which is preliminary data.</text>
</comment>
<dbReference type="OrthoDB" id="9765713at2"/>
<evidence type="ECO:0000256" key="1">
    <source>
        <dbReference type="ARBA" id="ARBA00022729"/>
    </source>
</evidence>
<dbReference type="InterPro" id="IPR024370">
    <property type="entry name" value="PBP_domain"/>
</dbReference>